<dbReference type="EMBL" id="MT410799">
    <property type="protein sequence ID" value="QNE85547.1"/>
    <property type="molecule type" value="Genomic_DNA"/>
</dbReference>
<proteinExistence type="inferred from homology"/>
<evidence type="ECO:0000256" key="3">
    <source>
        <dbReference type="ARBA" id="ARBA00011291"/>
    </source>
</evidence>
<evidence type="ECO:0000256" key="8">
    <source>
        <dbReference type="ARBA" id="ARBA00022989"/>
    </source>
</evidence>
<keyword evidence="5 13" id="KW-0138">CF(0)</keyword>
<comment type="subunit">
    <text evidence="3">F-type ATPases have 2 components, CF(1) - the catalytic core - and CF(0) - the membrane proton channel.</text>
</comment>
<dbReference type="InterPro" id="IPR001421">
    <property type="entry name" value="ATP8_metazoa"/>
</dbReference>
<evidence type="ECO:0000256" key="14">
    <source>
        <dbReference type="SAM" id="Phobius"/>
    </source>
</evidence>
<reference evidence="15" key="1">
    <citation type="submission" date="2020-04" db="EMBL/GenBank/DDBJ databases">
        <title>DNAmark Project.</title>
        <authorList>
            <person name="Leerhoei F."/>
        </authorList>
    </citation>
    <scope>NUCLEOTIDE SEQUENCE</scope>
    <source>
        <strain evidence="15">DM958</strain>
    </source>
</reference>
<feature type="transmembrane region" description="Helical" evidence="14">
    <location>
        <begin position="6"/>
        <end position="29"/>
    </location>
</feature>
<evidence type="ECO:0000256" key="4">
    <source>
        <dbReference type="ARBA" id="ARBA00022448"/>
    </source>
</evidence>
<dbReference type="GO" id="GO:0015078">
    <property type="term" value="F:proton transmembrane transporter activity"/>
    <property type="evidence" value="ECO:0007669"/>
    <property type="project" value="InterPro"/>
</dbReference>
<keyword evidence="6 13" id="KW-0812">Transmembrane</keyword>
<keyword evidence="4 13" id="KW-0813">Transport</keyword>
<evidence type="ECO:0000256" key="13">
    <source>
        <dbReference type="RuleBase" id="RU003661"/>
    </source>
</evidence>
<dbReference type="GO" id="GO:0045259">
    <property type="term" value="C:proton-transporting ATP synthase complex"/>
    <property type="evidence" value="ECO:0007669"/>
    <property type="project" value="UniProtKB-KW"/>
</dbReference>
<organism evidence="15">
    <name type="scientific">Rivellia syngenesiae</name>
    <dbReference type="NCBI Taxonomy" id="1262250"/>
    <lineage>
        <taxon>Eukaryota</taxon>
        <taxon>Metazoa</taxon>
        <taxon>Ecdysozoa</taxon>
        <taxon>Arthropoda</taxon>
        <taxon>Hexapoda</taxon>
        <taxon>Insecta</taxon>
        <taxon>Pterygota</taxon>
        <taxon>Neoptera</taxon>
        <taxon>Endopterygota</taxon>
        <taxon>Diptera</taxon>
        <taxon>Brachycera</taxon>
        <taxon>Muscomorpha</taxon>
        <taxon>Tephritoidea</taxon>
        <taxon>Platystomatidae</taxon>
        <taxon>Rivellia</taxon>
    </lineage>
</organism>
<evidence type="ECO:0000313" key="15">
    <source>
        <dbReference type="EMBL" id="QNE85547.1"/>
    </source>
</evidence>
<keyword evidence="11 14" id="KW-0472">Membrane</keyword>
<gene>
    <name evidence="15" type="primary">ATP8</name>
</gene>
<evidence type="ECO:0000256" key="5">
    <source>
        <dbReference type="ARBA" id="ARBA00022547"/>
    </source>
</evidence>
<comment type="function">
    <text evidence="12">Mitochondrial membrane ATP synthase (F(1)F(0) ATP synthase or Complex V) produces ATP from ADP in the presence of a proton gradient across the membrane which is generated by electron transport complexes of the respiratory chain. F-type ATPases consist of two structural domains, F(1) - containing the extramembraneous catalytic core and F(0) - containing the membrane proton channel, linked together by a central stalk and a peripheral stalk. During catalysis, ATP synthesis in the catalytic domain of F(1) is coupled via a rotary mechanism of the central stalk subunits to proton translocation. Part of the complex F(0) domain. Minor subunit located with subunit a in the membrane.</text>
</comment>
<dbReference type="Pfam" id="PF00895">
    <property type="entry name" value="ATP-synt_8"/>
    <property type="match status" value="1"/>
</dbReference>
<protein>
    <recommendedName>
        <fullName evidence="13">ATP synthase complex subunit 8</fullName>
    </recommendedName>
</protein>
<evidence type="ECO:0000256" key="10">
    <source>
        <dbReference type="ARBA" id="ARBA00023128"/>
    </source>
</evidence>
<evidence type="ECO:0000256" key="9">
    <source>
        <dbReference type="ARBA" id="ARBA00023065"/>
    </source>
</evidence>
<keyword evidence="8 14" id="KW-1133">Transmembrane helix</keyword>
<comment type="subcellular location">
    <subcellularLocation>
        <location evidence="1 13">Mitochondrion membrane</location>
        <topology evidence="1 13">Single-pass membrane protein</topology>
    </subcellularLocation>
</comment>
<evidence type="ECO:0000256" key="1">
    <source>
        <dbReference type="ARBA" id="ARBA00004304"/>
    </source>
</evidence>
<dbReference type="AlphaFoldDB" id="A0A7G7CD81"/>
<comment type="similarity">
    <text evidence="2 13">Belongs to the ATPase protein 8 family.</text>
</comment>
<accession>A0A7G7CD81</accession>
<evidence type="ECO:0000256" key="6">
    <source>
        <dbReference type="ARBA" id="ARBA00022692"/>
    </source>
</evidence>
<dbReference type="GO" id="GO:0031966">
    <property type="term" value="C:mitochondrial membrane"/>
    <property type="evidence" value="ECO:0007669"/>
    <property type="project" value="UniProtKB-SubCell"/>
</dbReference>
<keyword evidence="7 13" id="KW-0375">Hydrogen ion transport</keyword>
<keyword evidence="10 13" id="KW-0496">Mitochondrion</keyword>
<evidence type="ECO:0000256" key="12">
    <source>
        <dbReference type="ARBA" id="ARBA00024864"/>
    </source>
</evidence>
<evidence type="ECO:0000256" key="2">
    <source>
        <dbReference type="ARBA" id="ARBA00008892"/>
    </source>
</evidence>
<name>A0A7G7CD81_9MUSC</name>
<sequence>MPQMAPIGWLSLFIIFSLAFILFNMMNYYSIIPQSPKSSSSYKKELINSLNWKW</sequence>
<keyword evidence="9 13" id="KW-0406">Ion transport</keyword>
<dbReference type="GO" id="GO:0015986">
    <property type="term" value="P:proton motive force-driven ATP synthesis"/>
    <property type="evidence" value="ECO:0007669"/>
    <property type="project" value="InterPro"/>
</dbReference>
<geneLocation type="mitochondrion" evidence="15"/>
<evidence type="ECO:0000256" key="7">
    <source>
        <dbReference type="ARBA" id="ARBA00022781"/>
    </source>
</evidence>
<evidence type="ECO:0000256" key="11">
    <source>
        <dbReference type="ARBA" id="ARBA00023136"/>
    </source>
</evidence>